<evidence type="ECO:0008006" key="3">
    <source>
        <dbReference type="Google" id="ProtNLM"/>
    </source>
</evidence>
<protein>
    <recommendedName>
        <fullName evidence="3">Molybdopterin-binding protein</fullName>
    </recommendedName>
</protein>
<dbReference type="KEGG" id="pis:Pisl_1282"/>
<organism evidence="1 2">
    <name type="scientific">Pyrobaculum islandicum (strain DSM 4184 / JCM 9189 / GEO3)</name>
    <dbReference type="NCBI Taxonomy" id="384616"/>
    <lineage>
        <taxon>Archaea</taxon>
        <taxon>Thermoproteota</taxon>
        <taxon>Thermoprotei</taxon>
        <taxon>Thermoproteales</taxon>
        <taxon>Thermoproteaceae</taxon>
        <taxon>Pyrobaculum</taxon>
    </lineage>
</organism>
<gene>
    <name evidence="1" type="ordered locus">Pisl_1282</name>
</gene>
<evidence type="ECO:0000313" key="2">
    <source>
        <dbReference type="Proteomes" id="UP000002595"/>
    </source>
</evidence>
<dbReference type="GeneID" id="4617220"/>
<dbReference type="eggNOG" id="arCOG05486">
    <property type="taxonomic scope" value="Archaea"/>
</dbReference>
<proteinExistence type="predicted"/>
<dbReference type="EMBL" id="CP000504">
    <property type="protein sequence ID" value="ABL88446.1"/>
    <property type="molecule type" value="Genomic_DNA"/>
</dbReference>
<sequence>MYAVARLYGYTEEIGFKAWISRDIAMALGVKVGDGIRVESKTGVSSARVVEVRDDTKAGLFLSLDVYMAVAGLRTVLVKKLPRVFEAQSISLGVETAQSVNIEQLTALINLLIAYRVPVFTNFSGFLQDVDGRWIRIVVKEVSPREPAYMSRETKIFVK</sequence>
<dbReference type="HOGENOM" id="CLU_1631711_0_0_2"/>
<dbReference type="OrthoDB" id="27585at2157"/>
<accession>A1RU14</accession>
<evidence type="ECO:0000313" key="1">
    <source>
        <dbReference type="EMBL" id="ABL88446.1"/>
    </source>
</evidence>
<dbReference type="RefSeq" id="WP_011763021.1">
    <property type="nucleotide sequence ID" value="NC_008701.1"/>
</dbReference>
<name>A1RU14_PYRIL</name>
<dbReference type="AlphaFoldDB" id="A1RU14"/>
<dbReference type="Proteomes" id="UP000002595">
    <property type="component" value="Chromosome"/>
</dbReference>
<reference evidence="1" key="1">
    <citation type="submission" date="2006-12" db="EMBL/GenBank/DDBJ databases">
        <title>Complete sequence of Pyrobaculum islandicum DSM 4184.</title>
        <authorList>
            <person name="Copeland A."/>
            <person name="Lucas S."/>
            <person name="Lapidus A."/>
            <person name="Barry K."/>
            <person name="Detter J.C."/>
            <person name="Glavina del Rio T."/>
            <person name="Dalin E."/>
            <person name="Tice H."/>
            <person name="Pitluck S."/>
            <person name="Meincke L."/>
            <person name="Brettin T."/>
            <person name="Bruce D."/>
            <person name="Han C."/>
            <person name="Tapia R."/>
            <person name="Gilna P."/>
            <person name="Schmutz J."/>
            <person name="Larimer F."/>
            <person name="Land M."/>
            <person name="Hauser L."/>
            <person name="Kyrpides N."/>
            <person name="Mikhailova N."/>
            <person name="Cozen A.E."/>
            <person name="Fitz-Gibbon S.T."/>
            <person name="House C.H."/>
            <person name="Saltikov C."/>
            <person name="Lowe T."/>
            <person name="Richardson P."/>
        </authorList>
    </citation>
    <scope>NUCLEOTIDE SEQUENCE [LARGE SCALE GENOMIC DNA]</scope>
    <source>
        <strain evidence="1">DSM 4184</strain>
    </source>
</reference>
<dbReference type="STRING" id="384616.Pisl_1282"/>
<keyword evidence="2" id="KW-1185">Reference proteome</keyword>